<feature type="domain" description="Biotin protein ligase C-terminal" evidence="1">
    <location>
        <begin position="5"/>
        <end position="42"/>
    </location>
</feature>
<dbReference type="Proteomes" id="UP000198875">
    <property type="component" value="Unassembled WGS sequence"/>
</dbReference>
<evidence type="ECO:0000313" key="2">
    <source>
        <dbReference type="EMBL" id="CPR11998.1"/>
    </source>
</evidence>
<protein>
    <submittedName>
        <fullName evidence="2">Biotin-[acetyl-CoA-carboxylase] ligase</fullName>
    </submittedName>
</protein>
<dbReference type="Pfam" id="PF02237">
    <property type="entry name" value="BPL_C"/>
    <property type="match status" value="1"/>
</dbReference>
<dbReference type="EMBL" id="CSTD01000003">
    <property type="protein sequence ID" value="CPR11998.1"/>
    <property type="molecule type" value="Genomic_DNA"/>
</dbReference>
<proteinExistence type="predicted"/>
<evidence type="ECO:0000313" key="3">
    <source>
        <dbReference type="Proteomes" id="UP000198875"/>
    </source>
</evidence>
<dbReference type="GO" id="GO:0016874">
    <property type="term" value="F:ligase activity"/>
    <property type="evidence" value="ECO:0007669"/>
    <property type="project" value="UniProtKB-KW"/>
</dbReference>
<accession>A0A0U0WAL8</accession>
<dbReference type="InterPro" id="IPR003142">
    <property type="entry name" value="BPL_C"/>
</dbReference>
<dbReference type="AlphaFoldDB" id="A0A0U0WAL8"/>
<dbReference type="InterPro" id="IPR008988">
    <property type="entry name" value="Transcriptional_repressor_C"/>
</dbReference>
<name>A0A0U0WAL8_MYCBE</name>
<evidence type="ECO:0000259" key="1">
    <source>
        <dbReference type="Pfam" id="PF02237"/>
    </source>
</evidence>
<dbReference type="SUPFAM" id="SSF50037">
    <property type="entry name" value="C-terminal domain of transcriptional repressors"/>
    <property type="match status" value="1"/>
</dbReference>
<organism evidence="2 3">
    <name type="scientific">Mycobacterium bohemicum DSM 44277</name>
    <dbReference type="NCBI Taxonomy" id="1236609"/>
    <lineage>
        <taxon>Bacteria</taxon>
        <taxon>Bacillati</taxon>
        <taxon>Actinomycetota</taxon>
        <taxon>Actinomycetes</taxon>
        <taxon>Mycobacteriales</taxon>
        <taxon>Mycobacteriaceae</taxon>
        <taxon>Mycobacterium</taxon>
    </lineage>
</organism>
<sequence>MRAHLPGGKEIVGTAGGIDEQGRLLLETGGQTLVVSAGDVVHLR</sequence>
<reference evidence="2 3" key="1">
    <citation type="submission" date="2015-03" db="EMBL/GenBank/DDBJ databases">
        <authorList>
            <person name="Murphy D."/>
        </authorList>
    </citation>
    <scope>NUCLEOTIDE SEQUENCE [LARGE SCALE GENOMIC DNA]</scope>
    <source>
        <strain evidence="2 3">DSM 44277</strain>
    </source>
</reference>
<dbReference type="Gene3D" id="2.30.30.100">
    <property type="match status" value="1"/>
</dbReference>
<keyword evidence="2" id="KW-0436">Ligase</keyword>
<gene>
    <name evidence="2" type="ORF">BN971_03291</name>
</gene>